<keyword evidence="2" id="KW-0732">Signal</keyword>
<evidence type="ECO:0000256" key="2">
    <source>
        <dbReference type="SAM" id="SignalP"/>
    </source>
</evidence>
<evidence type="ECO:0000313" key="3">
    <source>
        <dbReference type="EMBL" id="RBP51199.1"/>
    </source>
</evidence>
<sequence>MLLKMKATQIVAAIVLAASTSSVFAKDIVSTKEVVQIAGVRTWVAEARCDGIDEPLTIRRGAGKDQWCSGDYADICDDDRLTLGGLVCEWARSEQAEVVEVETAKAEAVASRPALVQEKMDIEAALIALKQKRIDLQRKELELQRRQISTQ</sequence>
<dbReference type="Proteomes" id="UP000253083">
    <property type="component" value="Unassembled WGS sequence"/>
</dbReference>
<proteinExistence type="predicted"/>
<keyword evidence="1" id="KW-0175">Coiled coil</keyword>
<organism evidence="3 4">
    <name type="scientific">Arenicella xantha</name>
    <dbReference type="NCBI Taxonomy" id="644221"/>
    <lineage>
        <taxon>Bacteria</taxon>
        <taxon>Pseudomonadati</taxon>
        <taxon>Pseudomonadota</taxon>
        <taxon>Gammaproteobacteria</taxon>
        <taxon>Arenicellales</taxon>
        <taxon>Arenicellaceae</taxon>
        <taxon>Arenicella</taxon>
    </lineage>
</organism>
<dbReference type="EMBL" id="QNRT01000002">
    <property type="protein sequence ID" value="RBP51199.1"/>
    <property type="molecule type" value="Genomic_DNA"/>
</dbReference>
<dbReference type="AlphaFoldDB" id="A0A395JKU3"/>
<name>A0A395JKU3_9GAMM</name>
<feature type="signal peptide" evidence="2">
    <location>
        <begin position="1"/>
        <end position="25"/>
    </location>
</feature>
<comment type="caution">
    <text evidence="3">The sequence shown here is derived from an EMBL/GenBank/DDBJ whole genome shotgun (WGS) entry which is preliminary data.</text>
</comment>
<keyword evidence="4" id="KW-1185">Reference proteome</keyword>
<dbReference type="InParanoid" id="A0A395JKU3"/>
<feature type="chain" id="PRO_5017295716" evidence="2">
    <location>
        <begin position="26"/>
        <end position="151"/>
    </location>
</feature>
<gene>
    <name evidence="3" type="ORF">DFR28_102618</name>
</gene>
<feature type="coiled-coil region" evidence="1">
    <location>
        <begin position="119"/>
        <end position="146"/>
    </location>
</feature>
<protein>
    <submittedName>
        <fullName evidence="3">Uncharacterized protein</fullName>
    </submittedName>
</protein>
<evidence type="ECO:0000313" key="4">
    <source>
        <dbReference type="Proteomes" id="UP000253083"/>
    </source>
</evidence>
<evidence type="ECO:0000256" key="1">
    <source>
        <dbReference type="SAM" id="Coils"/>
    </source>
</evidence>
<accession>A0A395JKU3</accession>
<reference evidence="3 4" key="1">
    <citation type="submission" date="2018-06" db="EMBL/GenBank/DDBJ databases">
        <title>Genomic Encyclopedia of Type Strains, Phase IV (KMG-IV): sequencing the most valuable type-strain genomes for metagenomic binning, comparative biology and taxonomic classification.</title>
        <authorList>
            <person name="Goeker M."/>
        </authorList>
    </citation>
    <scope>NUCLEOTIDE SEQUENCE [LARGE SCALE GENOMIC DNA]</scope>
    <source>
        <strain evidence="3 4">DSM 24032</strain>
    </source>
</reference>